<dbReference type="GO" id="GO:0004386">
    <property type="term" value="F:helicase activity"/>
    <property type="evidence" value="ECO:0007669"/>
    <property type="project" value="UniProtKB-KW"/>
</dbReference>
<dbReference type="Gene3D" id="3.40.50.300">
    <property type="entry name" value="P-loop containing nucleotide triphosphate hydrolases"/>
    <property type="match status" value="1"/>
</dbReference>
<keyword evidence="3" id="KW-0347">Helicase</keyword>
<dbReference type="GO" id="GO:0016787">
    <property type="term" value="F:hydrolase activity"/>
    <property type="evidence" value="ECO:0007669"/>
    <property type="project" value="UniProtKB-KW"/>
</dbReference>
<protein>
    <recommendedName>
        <fullName evidence="5">SF3 helicase domain-containing protein</fullName>
    </recommendedName>
</protein>
<gene>
    <name evidence="6" type="ORF">LCGC14_1343470</name>
</gene>
<accession>A0A0F9KDP4</accession>
<dbReference type="CDD" id="cd01029">
    <property type="entry name" value="TOPRIM_primases"/>
    <property type="match status" value="1"/>
</dbReference>
<dbReference type="InterPro" id="IPR036388">
    <property type="entry name" value="WH-like_DNA-bd_sf"/>
</dbReference>
<dbReference type="InterPro" id="IPR036390">
    <property type="entry name" value="WH_DNA-bd_sf"/>
</dbReference>
<dbReference type="InterPro" id="IPR045455">
    <property type="entry name" value="NrS-1_pol-like_helicase"/>
</dbReference>
<name>A0A0F9KDP4_9ZZZZ</name>
<evidence type="ECO:0000256" key="2">
    <source>
        <dbReference type="ARBA" id="ARBA00022801"/>
    </source>
</evidence>
<feature type="domain" description="SF3 helicase" evidence="5">
    <location>
        <begin position="348"/>
        <end position="507"/>
    </location>
</feature>
<evidence type="ECO:0000259" key="5">
    <source>
        <dbReference type="PROSITE" id="PS51206"/>
    </source>
</evidence>
<dbReference type="InterPro" id="IPR051620">
    <property type="entry name" value="ORF904-like_C"/>
</dbReference>
<dbReference type="SUPFAM" id="SSF52540">
    <property type="entry name" value="P-loop containing nucleoside triphosphate hydrolases"/>
    <property type="match status" value="1"/>
</dbReference>
<dbReference type="AlphaFoldDB" id="A0A0F9KDP4"/>
<dbReference type="InterPro" id="IPR027417">
    <property type="entry name" value="P-loop_NTPase"/>
</dbReference>
<dbReference type="Gene3D" id="1.10.10.10">
    <property type="entry name" value="Winged helix-like DNA-binding domain superfamily/Winged helix DNA-binding domain"/>
    <property type="match status" value="1"/>
</dbReference>
<dbReference type="Pfam" id="PF03288">
    <property type="entry name" value="Pox_D5"/>
    <property type="match status" value="1"/>
</dbReference>
<dbReference type="PROSITE" id="PS51206">
    <property type="entry name" value="SF3_HELICASE_1"/>
    <property type="match status" value="1"/>
</dbReference>
<evidence type="ECO:0000256" key="4">
    <source>
        <dbReference type="ARBA" id="ARBA00022840"/>
    </source>
</evidence>
<dbReference type="PANTHER" id="PTHR35372:SF2">
    <property type="entry name" value="SF3 HELICASE DOMAIN-CONTAINING PROTEIN"/>
    <property type="match status" value="1"/>
</dbReference>
<dbReference type="InterPro" id="IPR034154">
    <property type="entry name" value="TOPRIM_DnaG/twinkle"/>
</dbReference>
<dbReference type="InterPro" id="IPR004968">
    <property type="entry name" value="DNA_primase/NTPase_C"/>
</dbReference>
<dbReference type="InterPro" id="IPR014015">
    <property type="entry name" value="Helicase_SF3_DNA-vir"/>
</dbReference>
<evidence type="ECO:0000313" key="6">
    <source>
        <dbReference type="EMBL" id="KKM80088.1"/>
    </source>
</evidence>
<dbReference type="GO" id="GO:0005524">
    <property type="term" value="F:ATP binding"/>
    <property type="evidence" value="ECO:0007669"/>
    <property type="project" value="UniProtKB-KW"/>
</dbReference>
<sequence>CMVSSEDIDNPPAVLCGTEEGSVGPCGEATFLHILRPEGNKTKHCETVLPDTELPILIVEGASDVLAALDLGFTAIGKPSAKGGMAKLREMPLAGKEVWILGENDAGAGKDGMEKAFVNLSDITDKLVSVMPPEGVKDLRQWVKHGLTQESLFAYIGQYGHTASDDPNVFPDDVARTIAKRFLKQYEYEGIRTFRQHMASKEDQTGRWAEWDRGQYEYIGANDLRGRVYRYLDGKQYIHETKDEIKISPYKPTKAKVSDIIDALNGEPAVIGEAPTWIKRRGRPMVRNLIAFKNGILDVNEFCKGNIVMLNLTPELFTVAILPYNYDPESWSTLLDEYCYTTFSNDVESIRLLAQWMGYNLVYDMSYEKFMIYIGPTRSGKSTILKAMSTMLGKKQCGTTSLSLLATQFGAAALEGKSSIIAGDVKGTLRRAEMDAALEKILKITGGDTMPIRRLYTPQYDAELRCRITLAMNDLPVFSDNSKAIVARTLVLLFPNSYVGKEDFTLKDRLKAEAKAGKLINFALWGLKDLRETGKFAEPESARIEKQQLIELTAPVTAFTEECCLMSRDVDISKDQLYEAFRVWCDDNGRKSGSKIQFGRWIKQELPTITTVSRIVADERERHYKGVTLSNRAYAKLLERPG</sequence>
<dbReference type="Pfam" id="PF19263">
    <property type="entry name" value="DUF5906"/>
    <property type="match status" value="1"/>
</dbReference>
<dbReference type="EMBL" id="LAZR01008236">
    <property type="protein sequence ID" value="KKM80088.1"/>
    <property type="molecule type" value="Genomic_DNA"/>
</dbReference>
<dbReference type="PANTHER" id="PTHR35372">
    <property type="entry name" value="ATP BINDING PROTEIN-RELATED"/>
    <property type="match status" value="1"/>
</dbReference>
<keyword evidence="1" id="KW-0547">Nucleotide-binding</keyword>
<proteinExistence type="predicted"/>
<dbReference type="InterPro" id="IPR006500">
    <property type="entry name" value="Helicase_put_C_phage/plasmid"/>
</dbReference>
<feature type="non-terminal residue" evidence="6">
    <location>
        <position position="1"/>
    </location>
</feature>
<dbReference type="NCBIfam" id="TIGR01613">
    <property type="entry name" value="primase_Cterm"/>
    <property type="match status" value="1"/>
</dbReference>
<evidence type="ECO:0000256" key="1">
    <source>
        <dbReference type="ARBA" id="ARBA00022741"/>
    </source>
</evidence>
<organism evidence="6">
    <name type="scientific">marine sediment metagenome</name>
    <dbReference type="NCBI Taxonomy" id="412755"/>
    <lineage>
        <taxon>unclassified sequences</taxon>
        <taxon>metagenomes</taxon>
        <taxon>ecological metagenomes</taxon>
    </lineage>
</organism>
<keyword evidence="4" id="KW-0067">ATP-binding</keyword>
<reference evidence="6" key="1">
    <citation type="journal article" date="2015" name="Nature">
        <title>Complex archaea that bridge the gap between prokaryotes and eukaryotes.</title>
        <authorList>
            <person name="Spang A."/>
            <person name="Saw J.H."/>
            <person name="Jorgensen S.L."/>
            <person name="Zaremba-Niedzwiedzka K."/>
            <person name="Martijn J."/>
            <person name="Lind A.E."/>
            <person name="van Eijk R."/>
            <person name="Schleper C."/>
            <person name="Guy L."/>
            <person name="Ettema T.J."/>
        </authorList>
    </citation>
    <scope>NUCLEOTIDE SEQUENCE</scope>
</reference>
<dbReference type="SUPFAM" id="SSF46785">
    <property type="entry name" value="Winged helix' DNA-binding domain"/>
    <property type="match status" value="1"/>
</dbReference>
<keyword evidence="2" id="KW-0378">Hydrolase</keyword>
<comment type="caution">
    <text evidence="6">The sequence shown here is derived from an EMBL/GenBank/DDBJ whole genome shotgun (WGS) entry which is preliminary data.</text>
</comment>
<evidence type="ECO:0000256" key="3">
    <source>
        <dbReference type="ARBA" id="ARBA00022806"/>
    </source>
</evidence>